<reference evidence="1 2" key="1">
    <citation type="submission" date="2017-07" db="EMBL/GenBank/DDBJ databases">
        <title>Genome sequencing and assembly of Paenibacillus rigui.</title>
        <authorList>
            <person name="Mayilraj S."/>
        </authorList>
    </citation>
    <scope>NUCLEOTIDE SEQUENCE [LARGE SCALE GENOMIC DNA]</scope>
    <source>
        <strain evidence="1 2">JCM 16352</strain>
    </source>
</reference>
<organism evidence="1 2">
    <name type="scientific">Paenibacillus rigui</name>
    <dbReference type="NCBI Taxonomy" id="554312"/>
    <lineage>
        <taxon>Bacteria</taxon>
        <taxon>Bacillati</taxon>
        <taxon>Bacillota</taxon>
        <taxon>Bacilli</taxon>
        <taxon>Bacillales</taxon>
        <taxon>Paenibacillaceae</taxon>
        <taxon>Paenibacillus</taxon>
    </lineage>
</organism>
<keyword evidence="2" id="KW-1185">Reference proteome</keyword>
<evidence type="ECO:0000313" key="2">
    <source>
        <dbReference type="Proteomes" id="UP000215509"/>
    </source>
</evidence>
<dbReference type="Proteomes" id="UP000215509">
    <property type="component" value="Unassembled WGS sequence"/>
</dbReference>
<dbReference type="AlphaFoldDB" id="A0A229UHC3"/>
<name>A0A229UHC3_9BACL</name>
<accession>A0A229UHC3</accession>
<protein>
    <submittedName>
        <fullName evidence="1">Uncharacterized protein</fullName>
    </submittedName>
</protein>
<comment type="caution">
    <text evidence="1">The sequence shown here is derived from an EMBL/GenBank/DDBJ whole genome shotgun (WGS) entry which is preliminary data.</text>
</comment>
<evidence type="ECO:0000313" key="1">
    <source>
        <dbReference type="EMBL" id="OXM82793.1"/>
    </source>
</evidence>
<proteinExistence type="predicted"/>
<gene>
    <name evidence="1" type="ORF">CF651_29460</name>
</gene>
<sequence>MLLQIPSPKVKLPTCSAMNRFFQWIRSISFTSFVYFDKTHAIWKDGSKFILNAHKWAPPLMDGERLILVG</sequence>
<dbReference type="EMBL" id="NMQW01000057">
    <property type="protein sequence ID" value="OXM82793.1"/>
    <property type="molecule type" value="Genomic_DNA"/>
</dbReference>